<feature type="transmembrane region" description="Helical" evidence="1">
    <location>
        <begin position="62"/>
        <end position="80"/>
    </location>
</feature>
<proteinExistence type="predicted"/>
<feature type="transmembrane region" description="Helical" evidence="1">
    <location>
        <begin position="153"/>
        <end position="174"/>
    </location>
</feature>
<dbReference type="RefSeq" id="WP_169678114.1">
    <property type="nucleotide sequence ID" value="NZ_JABBNU010000002.1"/>
</dbReference>
<evidence type="ECO:0000313" key="2">
    <source>
        <dbReference type="EMBL" id="NMM47492.1"/>
    </source>
</evidence>
<gene>
    <name evidence="2" type="ORF">HH304_03710</name>
</gene>
<comment type="caution">
    <text evidence="2">The sequence shown here is derived from an EMBL/GenBank/DDBJ whole genome shotgun (WGS) entry which is preliminary data.</text>
</comment>
<feature type="transmembrane region" description="Helical" evidence="1">
    <location>
        <begin position="110"/>
        <end position="127"/>
    </location>
</feature>
<reference evidence="2 3" key="1">
    <citation type="submission" date="2020-04" db="EMBL/GenBank/DDBJ databases">
        <title>Flammeovirgaceae bacterium KN852 isolated from deep sea.</title>
        <authorList>
            <person name="Zhang D.-C."/>
        </authorList>
    </citation>
    <scope>NUCLEOTIDE SEQUENCE [LARGE SCALE GENOMIC DNA]</scope>
    <source>
        <strain evidence="2 3">KN852</strain>
    </source>
</reference>
<keyword evidence="1" id="KW-0472">Membrane</keyword>
<organism evidence="2 3">
    <name type="scientific">Marinigracilibium pacificum</name>
    <dbReference type="NCBI Taxonomy" id="2729599"/>
    <lineage>
        <taxon>Bacteria</taxon>
        <taxon>Pseudomonadati</taxon>
        <taxon>Bacteroidota</taxon>
        <taxon>Cytophagia</taxon>
        <taxon>Cytophagales</taxon>
        <taxon>Flammeovirgaceae</taxon>
        <taxon>Marinigracilibium</taxon>
    </lineage>
</organism>
<protein>
    <submittedName>
        <fullName evidence="2">DoxX family membrane protein</fullName>
    </submittedName>
</protein>
<evidence type="ECO:0000313" key="3">
    <source>
        <dbReference type="Proteomes" id="UP000559010"/>
    </source>
</evidence>
<evidence type="ECO:0000256" key="1">
    <source>
        <dbReference type="SAM" id="Phobius"/>
    </source>
</evidence>
<name>A0A848J2U0_9BACT</name>
<feature type="transmembrane region" description="Helical" evidence="1">
    <location>
        <begin position="12"/>
        <end position="31"/>
    </location>
</feature>
<dbReference type="EMBL" id="JABBNU010000002">
    <property type="protein sequence ID" value="NMM47492.1"/>
    <property type="molecule type" value="Genomic_DNA"/>
</dbReference>
<keyword evidence="1" id="KW-1133">Transmembrane helix</keyword>
<keyword evidence="3" id="KW-1185">Reference proteome</keyword>
<sequence length="178" mass="20471">MKNLNISEIIEEALSWIVVMAMFVYGGAKYWQFGYNPEVLEKTVGELTSMELMWSFYSHSKPFAVIIGIFEISGGIMLLLKKTRLIGCLFLSTILINIILQDIFYVVNQGALRAAIIYQSILIFILIKNRKRLIQALKVLLIPVKDIKINKPYLIKIGAIIIFFIVFRIIEFYLTAGW</sequence>
<dbReference type="Proteomes" id="UP000559010">
    <property type="component" value="Unassembled WGS sequence"/>
</dbReference>
<keyword evidence="1" id="KW-0812">Transmembrane</keyword>
<feature type="transmembrane region" description="Helical" evidence="1">
    <location>
        <begin position="85"/>
        <end position="104"/>
    </location>
</feature>
<accession>A0A848J2U0</accession>
<dbReference type="AlphaFoldDB" id="A0A848J2U0"/>